<organism evidence="1 2">
    <name type="scientific">Rhizophlyctis rosea</name>
    <dbReference type="NCBI Taxonomy" id="64517"/>
    <lineage>
        <taxon>Eukaryota</taxon>
        <taxon>Fungi</taxon>
        <taxon>Fungi incertae sedis</taxon>
        <taxon>Chytridiomycota</taxon>
        <taxon>Chytridiomycota incertae sedis</taxon>
        <taxon>Chytridiomycetes</taxon>
        <taxon>Rhizophlyctidales</taxon>
        <taxon>Rhizophlyctidaceae</taxon>
        <taxon>Rhizophlyctis</taxon>
    </lineage>
</organism>
<protein>
    <submittedName>
        <fullName evidence="1">Uncharacterized protein</fullName>
    </submittedName>
</protein>
<dbReference type="EMBL" id="JADGJD010001814">
    <property type="protein sequence ID" value="KAJ3037620.1"/>
    <property type="molecule type" value="Genomic_DNA"/>
</dbReference>
<reference evidence="1" key="1">
    <citation type="submission" date="2020-05" db="EMBL/GenBank/DDBJ databases">
        <title>Phylogenomic resolution of chytrid fungi.</title>
        <authorList>
            <person name="Stajich J.E."/>
            <person name="Amses K."/>
            <person name="Simmons R."/>
            <person name="Seto K."/>
            <person name="Myers J."/>
            <person name="Bonds A."/>
            <person name="Quandt C.A."/>
            <person name="Barry K."/>
            <person name="Liu P."/>
            <person name="Grigoriev I."/>
            <person name="Longcore J.E."/>
            <person name="James T.Y."/>
        </authorList>
    </citation>
    <scope>NUCLEOTIDE SEQUENCE</scope>
    <source>
        <strain evidence="1">JEL0318</strain>
    </source>
</reference>
<evidence type="ECO:0000313" key="2">
    <source>
        <dbReference type="Proteomes" id="UP001212841"/>
    </source>
</evidence>
<keyword evidence="2" id="KW-1185">Reference proteome</keyword>
<dbReference type="Proteomes" id="UP001212841">
    <property type="component" value="Unassembled WGS sequence"/>
</dbReference>
<name>A0AAD5S4U1_9FUNG</name>
<comment type="caution">
    <text evidence="1">The sequence shown here is derived from an EMBL/GenBank/DDBJ whole genome shotgun (WGS) entry which is preliminary data.</text>
</comment>
<dbReference type="AlphaFoldDB" id="A0AAD5S4U1"/>
<gene>
    <name evidence="1" type="ORF">HK097_003463</name>
</gene>
<sequence>CVDDLEVGNAVGAGAAVGLAPWVHRKNTGRHYVAHAADGSVRVAFVAFVVVYMHERAHASPLLAYARPAARDGQEHLVDDRGEDTVVEKRREEDAAAELPAGRSIVERESCPQAQQGCEDERIEKDAKAPVVGMVRMGSGVPAGAAKPLSVEVHLLTLLQVYPVGFQVDAQLMLPLRSPTCDNANDDAGAGADADGHAYDGDN</sequence>
<accession>A0AAD5S4U1</accession>
<evidence type="ECO:0000313" key="1">
    <source>
        <dbReference type="EMBL" id="KAJ3037620.1"/>
    </source>
</evidence>
<proteinExistence type="predicted"/>
<feature type="non-terminal residue" evidence="1">
    <location>
        <position position="1"/>
    </location>
</feature>